<reference evidence="7" key="3">
    <citation type="submission" date="2021-08" db="EMBL/GenBank/DDBJ databases">
        <authorList>
            <person name="de Jong S."/>
            <person name="van den Broek M."/>
            <person name="Merkel A."/>
            <person name="de la Torre Cortes P."/>
            <person name="Kalamorz F."/>
            <person name="Cook G."/>
            <person name="van Loosdrecht M."/>
            <person name="McMillan D."/>
        </authorList>
    </citation>
    <scope>NUCLEOTIDE SEQUENCE</scope>
    <source>
        <strain evidence="7">TA2.A1</strain>
    </source>
</reference>
<gene>
    <name evidence="6" type="ORF">CathTA2_1487</name>
    <name evidence="7" type="ORF">HUR95_04255</name>
</gene>
<evidence type="ECO:0000256" key="2">
    <source>
        <dbReference type="ARBA" id="ARBA00022741"/>
    </source>
</evidence>
<dbReference type="Gene3D" id="3.40.50.300">
    <property type="entry name" value="P-loop containing nucleotide triphosphate hydrolases"/>
    <property type="match status" value="2"/>
</dbReference>
<dbReference type="Proteomes" id="UP000825179">
    <property type="component" value="Chromosome"/>
</dbReference>
<dbReference type="SUPFAM" id="SSF52540">
    <property type="entry name" value="P-loop containing nucleoside triphosphate hydrolases"/>
    <property type="match status" value="2"/>
</dbReference>
<dbReference type="Pfam" id="PF00005">
    <property type="entry name" value="ABC_tran"/>
    <property type="match status" value="2"/>
</dbReference>
<dbReference type="InterPro" id="IPR017871">
    <property type="entry name" value="ABC_transporter-like_CS"/>
</dbReference>
<keyword evidence="4" id="KW-0175">Coiled coil</keyword>
<dbReference type="PANTHER" id="PTHR42855">
    <property type="entry name" value="ABC TRANSPORTER ATP-BINDING SUBUNIT"/>
    <property type="match status" value="1"/>
</dbReference>
<dbReference type="InterPro" id="IPR003593">
    <property type="entry name" value="AAA+_ATPase"/>
</dbReference>
<dbReference type="KEGG" id="cthu:HUR95_04255"/>
<evidence type="ECO:0000313" key="8">
    <source>
        <dbReference type="Proteomes" id="UP000010716"/>
    </source>
</evidence>
<dbReference type="InterPro" id="IPR027417">
    <property type="entry name" value="P-loop_NTPase"/>
</dbReference>
<dbReference type="GO" id="GO:0005524">
    <property type="term" value="F:ATP binding"/>
    <property type="evidence" value="ECO:0007669"/>
    <property type="project" value="UniProtKB-KW"/>
</dbReference>
<reference evidence="7 9" key="2">
    <citation type="journal article" date="2020" name="Extremophiles">
        <title>Genomic analysis of Caldalkalibacillus thermarum TA2.A1 reveals aerobic alkaliphilic metabolism and evolutionary hallmarks linking alkaliphilic bacteria and plant life.</title>
        <authorList>
            <person name="de Jong S.I."/>
            <person name="van den Broek M.A."/>
            <person name="Merkel A.Y."/>
            <person name="de la Torre Cortes P."/>
            <person name="Kalamorz F."/>
            <person name="Cook G.M."/>
            <person name="van Loosdrecht M.C.M."/>
            <person name="McMillan D.G.G."/>
        </authorList>
    </citation>
    <scope>NUCLEOTIDE SEQUENCE [LARGE SCALE GENOMIC DNA]</scope>
    <source>
        <strain evidence="7 9">TA2.A1</strain>
    </source>
</reference>
<keyword evidence="9" id="KW-1185">Reference proteome</keyword>
<evidence type="ECO:0000256" key="3">
    <source>
        <dbReference type="ARBA" id="ARBA00022840"/>
    </source>
</evidence>
<dbReference type="GO" id="GO:0003676">
    <property type="term" value="F:nucleic acid binding"/>
    <property type="evidence" value="ECO:0007669"/>
    <property type="project" value="UniProtKB-ARBA"/>
</dbReference>
<dbReference type="PROSITE" id="PS00211">
    <property type="entry name" value="ABC_TRANSPORTER_1"/>
    <property type="match status" value="2"/>
</dbReference>
<evidence type="ECO:0000256" key="4">
    <source>
        <dbReference type="SAM" id="Coils"/>
    </source>
</evidence>
<organism evidence="6 8">
    <name type="scientific">Caldalkalibacillus thermarum (strain TA2.A1)</name>
    <dbReference type="NCBI Taxonomy" id="986075"/>
    <lineage>
        <taxon>Bacteria</taxon>
        <taxon>Bacillati</taxon>
        <taxon>Bacillota</taxon>
        <taxon>Bacilli</taxon>
        <taxon>Bacillales</taxon>
        <taxon>Bacillaceae</taxon>
        <taxon>Caldalkalibacillus</taxon>
    </lineage>
</organism>
<evidence type="ECO:0000313" key="7">
    <source>
        <dbReference type="EMBL" id="QZT34585.1"/>
    </source>
</evidence>
<dbReference type="Pfam" id="PF12848">
    <property type="entry name" value="ABC_tran_Xtn"/>
    <property type="match status" value="1"/>
</dbReference>
<proteinExistence type="predicted"/>
<evidence type="ECO:0000313" key="6">
    <source>
        <dbReference type="EMBL" id="EGL82988.1"/>
    </source>
</evidence>
<feature type="coiled-coil region" evidence="4">
    <location>
        <begin position="566"/>
        <end position="600"/>
    </location>
</feature>
<dbReference type="EMBL" id="AFCE01000130">
    <property type="protein sequence ID" value="EGL82988.1"/>
    <property type="molecule type" value="Genomic_DNA"/>
</dbReference>
<dbReference type="GO" id="GO:0016887">
    <property type="term" value="F:ATP hydrolysis activity"/>
    <property type="evidence" value="ECO:0007669"/>
    <property type="project" value="InterPro"/>
</dbReference>
<dbReference type="FunFam" id="3.40.50.300:FF:000011">
    <property type="entry name" value="Putative ABC transporter ATP-binding component"/>
    <property type="match status" value="1"/>
</dbReference>
<feature type="domain" description="ABC transporter" evidence="5">
    <location>
        <begin position="331"/>
        <end position="546"/>
    </location>
</feature>
<dbReference type="AlphaFoldDB" id="F5L6N7"/>
<dbReference type="CDD" id="cd03221">
    <property type="entry name" value="ABCF_EF-3"/>
    <property type="match status" value="2"/>
</dbReference>
<dbReference type="SMART" id="SM00382">
    <property type="entry name" value="AAA"/>
    <property type="match status" value="2"/>
</dbReference>
<dbReference type="FunFam" id="3.40.50.300:FF:000309">
    <property type="entry name" value="ABC transporter ATP-binding protein"/>
    <property type="match status" value="1"/>
</dbReference>
<protein>
    <submittedName>
        <fullName evidence="6">ABC transporter related protein</fullName>
    </submittedName>
    <submittedName>
        <fullName evidence="7">ABC-F family ATP-binding cassette domain-containing protein</fullName>
    </submittedName>
</protein>
<dbReference type="Proteomes" id="UP000010716">
    <property type="component" value="Unassembled WGS sequence"/>
</dbReference>
<accession>F5L6N7</accession>
<evidence type="ECO:0000259" key="5">
    <source>
        <dbReference type="PROSITE" id="PS50893"/>
    </source>
</evidence>
<sequence>MLMLRTHRLTKTYAGLPVLTDISLDLQAKDRIGLVGPNGAGKSTLLKILIGETSYDSGEIYRPKDMTVGYLAQDAGLDSSRSIWEEMLTVFQPLIEEEKRLRQMEQLMSQAELRRDQKHYKQLLESYSEAQEAFKNRGGYQYEAKIRNVLHGLRFAHKDYTQTVSALSGGEKTRLALAKLLLKEPDLLMLDEPTNHLDLETLSWLEHYLLSYPGALLIVSHDRYFLDQLTTAIFELNETKITRYQGNYSAFIRQKEQRIAQQLKQYRLQQQDIARAEAFIQRNIARASTSKRAQSRRKMLDKMEELKRPRTEQKTARFRFEVERPSGYDVLQVEDLSIGYDKEHVLARHISFRANRGDRIAIVGPNGIGKTTLLKTIIGQQPKLAGKIQIGAHVTFGYFAQEHDKLHPHKTVLAELWDDYPHLPEKEVRSILGQFLFSGEEVDKSVSALSGGERARLALAKLMLQQANTLVLDEPTNHLDIYAKEVLEQALAEFPGTILFVSHDRYFLNRLANKVLALTANGAEMYLGNYDYYVEKRQEQAELKELRQAQDPKAPGKTQQASFEVEKARQRELRRLKRRKEQLESEIEQTEAAIKNLEEQLYSPDVYRDYHKADR</sequence>
<keyword evidence="1" id="KW-0677">Repeat</keyword>
<reference evidence="6 8" key="1">
    <citation type="journal article" date="2011" name="J. Bacteriol.">
        <title>Draft genome sequence of the thermoalkaliphilic Caldalkalibacillus thermarum strain TA2.A1.</title>
        <authorList>
            <person name="Kalamorz F."/>
            <person name="Keis S."/>
            <person name="McMillan D.G."/>
            <person name="Olsson K."/>
            <person name="Stanton J.A."/>
            <person name="Stockwell P."/>
            <person name="Black M.A."/>
            <person name="Klingeman D.M."/>
            <person name="Land M.L."/>
            <person name="Han C.S."/>
            <person name="Martin S.L."/>
            <person name="Becher S.A."/>
            <person name="Peddie C.J."/>
            <person name="Morgan H.W."/>
            <person name="Matthies D."/>
            <person name="Preiss L."/>
            <person name="Meier T."/>
            <person name="Brown S.D."/>
            <person name="Cook G.M."/>
        </authorList>
    </citation>
    <scope>NUCLEOTIDE SEQUENCE [LARGE SCALE GENOMIC DNA]</scope>
    <source>
        <strain evidence="6 8">TA2.A1</strain>
    </source>
</reference>
<name>F5L6N7_CALTT</name>
<dbReference type="PROSITE" id="PS50893">
    <property type="entry name" value="ABC_TRANSPORTER_2"/>
    <property type="match status" value="2"/>
</dbReference>
<dbReference type="RefSeq" id="WP_007504458.1">
    <property type="nucleotide sequence ID" value="NZ_AFCE01000130.1"/>
</dbReference>
<feature type="domain" description="ABC transporter" evidence="5">
    <location>
        <begin position="4"/>
        <end position="263"/>
    </location>
</feature>
<dbReference type="InterPro" id="IPR003439">
    <property type="entry name" value="ABC_transporter-like_ATP-bd"/>
</dbReference>
<dbReference type="EMBL" id="CP082237">
    <property type="protein sequence ID" value="QZT34585.1"/>
    <property type="molecule type" value="Genomic_DNA"/>
</dbReference>
<keyword evidence="3 7" id="KW-0067">ATP-binding</keyword>
<evidence type="ECO:0000256" key="1">
    <source>
        <dbReference type="ARBA" id="ARBA00022737"/>
    </source>
</evidence>
<dbReference type="InterPro" id="IPR051309">
    <property type="entry name" value="ABCF_ATPase"/>
</dbReference>
<evidence type="ECO:0000313" key="9">
    <source>
        <dbReference type="Proteomes" id="UP000825179"/>
    </source>
</evidence>
<dbReference type="PANTHER" id="PTHR42855:SF2">
    <property type="entry name" value="DRUG RESISTANCE ABC TRANSPORTER,ATP-BINDING PROTEIN"/>
    <property type="match status" value="1"/>
</dbReference>
<keyword evidence="2" id="KW-0547">Nucleotide-binding</keyword>
<dbReference type="eggNOG" id="COG0488">
    <property type="taxonomic scope" value="Bacteria"/>
</dbReference>
<dbReference type="InterPro" id="IPR032781">
    <property type="entry name" value="ABC_tran_Xtn"/>
</dbReference>